<comment type="similarity">
    <text evidence="9">Belongs to the KdpA family.</text>
</comment>
<comment type="function">
    <text evidence="9">Part of the high-affinity ATP-driven potassium transport (or Kdp) system, which catalyzes the hydrolysis of ATP coupled with the electrogenic transport of potassium into the cytoplasm. This subunit binds the extracellular potassium ions and delivers the ions to the membrane domain of KdpB through an intramembrane tunnel.</text>
</comment>
<gene>
    <name evidence="9" type="primary">kdpA</name>
    <name evidence="10" type="ORF">C8J29_105153</name>
</gene>
<evidence type="ECO:0000313" key="11">
    <source>
        <dbReference type="Proteomes" id="UP000240800"/>
    </source>
</evidence>
<feature type="transmembrane region" description="Helical" evidence="9">
    <location>
        <begin position="398"/>
        <end position="421"/>
    </location>
</feature>
<feature type="transmembrane region" description="Helical" evidence="9">
    <location>
        <begin position="366"/>
        <end position="386"/>
    </location>
</feature>
<proteinExistence type="inferred from homology"/>
<dbReference type="PANTHER" id="PTHR30607:SF2">
    <property type="entry name" value="POTASSIUM-TRANSPORTING ATPASE POTASSIUM-BINDING SUBUNIT"/>
    <property type="match status" value="1"/>
</dbReference>
<feature type="transmembrane region" description="Helical" evidence="9">
    <location>
        <begin position="240"/>
        <end position="261"/>
    </location>
</feature>
<keyword evidence="5 9" id="KW-0630">Potassium</keyword>
<evidence type="ECO:0000256" key="6">
    <source>
        <dbReference type="ARBA" id="ARBA00022989"/>
    </source>
</evidence>
<dbReference type="PANTHER" id="PTHR30607">
    <property type="entry name" value="POTASSIUM-TRANSPORTING ATPASE A CHAIN"/>
    <property type="match status" value="1"/>
</dbReference>
<comment type="caution">
    <text evidence="9">Lacks conserved residue(s) required for the propagation of feature annotation.</text>
</comment>
<keyword evidence="6 9" id="KW-1133">Transmembrane helix</keyword>
<organism evidence="10 11">
    <name type="scientific">Cereibacter johrii</name>
    <dbReference type="NCBI Taxonomy" id="445629"/>
    <lineage>
        <taxon>Bacteria</taxon>
        <taxon>Pseudomonadati</taxon>
        <taxon>Pseudomonadota</taxon>
        <taxon>Alphaproteobacteria</taxon>
        <taxon>Rhodobacterales</taxon>
        <taxon>Paracoccaceae</taxon>
        <taxon>Cereibacter</taxon>
    </lineage>
</organism>
<dbReference type="RefSeq" id="WP_069332750.1">
    <property type="nucleotide sequence ID" value="NZ_MABH01000165.1"/>
</dbReference>
<evidence type="ECO:0000256" key="4">
    <source>
        <dbReference type="ARBA" id="ARBA00022692"/>
    </source>
</evidence>
<evidence type="ECO:0000256" key="8">
    <source>
        <dbReference type="ARBA" id="ARBA00023136"/>
    </source>
</evidence>
<dbReference type="NCBIfam" id="TIGR00680">
    <property type="entry name" value="kdpA"/>
    <property type="match status" value="1"/>
</dbReference>
<evidence type="ECO:0000256" key="7">
    <source>
        <dbReference type="ARBA" id="ARBA00023065"/>
    </source>
</evidence>
<feature type="transmembrane region" description="Helical" evidence="9">
    <location>
        <begin position="165"/>
        <end position="185"/>
    </location>
</feature>
<dbReference type="InterPro" id="IPR004623">
    <property type="entry name" value="KdpA"/>
</dbReference>
<keyword evidence="1 9" id="KW-0813">Transport</keyword>
<evidence type="ECO:0000256" key="5">
    <source>
        <dbReference type="ARBA" id="ARBA00022958"/>
    </source>
</evidence>
<keyword evidence="7 9" id="KW-0406">Ion transport</keyword>
<feature type="transmembrane region" description="Helical" evidence="9">
    <location>
        <begin position="513"/>
        <end position="535"/>
    </location>
</feature>
<dbReference type="PIRSF" id="PIRSF001294">
    <property type="entry name" value="K_ATPaseA"/>
    <property type="match status" value="1"/>
</dbReference>
<dbReference type="EMBL" id="PZZW01000005">
    <property type="protein sequence ID" value="PTM77636.1"/>
    <property type="molecule type" value="Genomic_DNA"/>
</dbReference>
<accession>A0ABX5J4W3</accession>
<comment type="caution">
    <text evidence="10">The sequence shown here is derived from an EMBL/GenBank/DDBJ whole genome shotgun (WGS) entry which is preliminary data.</text>
</comment>
<keyword evidence="8 9" id="KW-0472">Membrane</keyword>
<evidence type="ECO:0000256" key="2">
    <source>
        <dbReference type="ARBA" id="ARBA00022475"/>
    </source>
</evidence>
<sequence length="551" mass="56830">MSEIWGLLLFLAALAGGGWLLGSGMARLYAGDGLPAGRRLLGRSARPQGWAAYAMAVLAFNAAGFLALYALLRLQGLLPLNPDGVAGMAPDLAFNTALSFVTNTNWQAYSGEAQLSYLAQMLGLTVQNFVSAGTGMAVGVAVIRGFTGPAGESLGNFWTDLSRSVLWVLLPLSVALALILILQGVPQTLLGAVRATTLEGAEQIIARGPAASQIAIKQLGTNGGGFFGVNSAHPFENPTILSDLVQCYAILVIPVAFCFLFGRMAGDGRQGRAIFAAMSVLFLAGLALILWQESAGNPLMALSGGNMEGKEMRFGPILSGLWAAATTAASNGSVNAMHDSFLPLSGLVMLVNMQVGEVIFGGVGSGLYGMLLYVVLAVFLAGLMVGRTPEYLGRRIEAREVVLAVLAFLSMPVGILAGGALSASIPAMAASVQEAGPHGLSEILYAYSSATGNNGSAFAGWNAATPWQTTALGLLMLFGRFAMIVPMLAIAGSLVRKTPAPATAGTFPTHGPLFVTLLVLTVAVFGALTFFPVLALGPLAEQAALAAGQSF</sequence>
<evidence type="ECO:0000256" key="1">
    <source>
        <dbReference type="ARBA" id="ARBA00022448"/>
    </source>
</evidence>
<protein>
    <recommendedName>
        <fullName evidence="9">Potassium-transporting ATPase potassium-binding subunit</fullName>
    </recommendedName>
    <alternativeName>
        <fullName evidence="9">ATP phosphohydrolase [potassium-transporting] A chain</fullName>
    </alternativeName>
    <alternativeName>
        <fullName evidence="9">Potassium-binding and translocating subunit A</fullName>
    </alternativeName>
    <alternativeName>
        <fullName evidence="9">Potassium-translocating ATPase A chain</fullName>
    </alternativeName>
</protein>
<name>A0ABX5J4W3_9RHOB</name>
<feature type="transmembrane region" description="Helical" evidence="9">
    <location>
        <begin position="273"/>
        <end position="292"/>
    </location>
</feature>
<comment type="subunit">
    <text evidence="9">The system is composed of three essential subunits: KdpA, KdpB and KdpC.</text>
</comment>
<evidence type="ECO:0000313" key="10">
    <source>
        <dbReference type="EMBL" id="PTM77636.1"/>
    </source>
</evidence>
<reference evidence="10 11" key="1">
    <citation type="submission" date="2018-04" db="EMBL/GenBank/DDBJ databases">
        <title>Genomic Encyclopedia of Type Strains, Phase III (KMG-III): the genomes of soil and plant-associated and newly described type strains.</title>
        <authorList>
            <person name="Whitman W."/>
        </authorList>
    </citation>
    <scope>NUCLEOTIDE SEQUENCE [LARGE SCALE GENOMIC DNA]</scope>
    <source>
        <strain evidence="10 11">JA192</strain>
    </source>
</reference>
<evidence type="ECO:0000256" key="9">
    <source>
        <dbReference type="HAMAP-Rule" id="MF_00275"/>
    </source>
</evidence>
<dbReference type="HAMAP" id="MF_00275">
    <property type="entry name" value="KdpA"/>
    <property type="match status" value="1"/>
</dbReference>
<keyword evidence="11" id="KW-1185">Reference proteome</keyword>
<dbReference type="Proteomes" id="UP000240800">
    <property type="component" value="Unassembled WGS sequence"/>
</dbReference>
<evidence type="ECO:0000256" key="3">
    <source>
        <dbReference type="ARBA" id="ARBA00022538"/>
    </source>
</evidence>
<comment type="subcellular location">
    <subcellularLocation>
        <location evidence="9">Cell membrane</location>
        <topology evidence="9">Multi-pass membrane protein</topology>
    </subcellularLocation>
</comment>
<keyword evidence="3 9" id="KW-0633">Potassium transport</keyword>
<keyword evidence="4 9" id="KW-0812">Transmembrane</keyword>
<dbReference type="Pfam" id="PF03814">
    <property type="entry name" value="KdpA"/>
    <property type="match status" value="1"/>
</dbReference>
<feature type="transmembrane region" description="Helical" evidence="9">
    <location>
        <begin position="50"/>
        <end position="72"/>
    </location>
</feature>
<keyword evidence="2 9" id="KW-1003">Cell membrane</keyword>
<feature type="transmembrane region" description="Helical" evidence="9">
    <location>
        <begin position="471"/>
        <end position="492"/>
    </location>
</feature>